<dbReference type="AlphaFoldDB" id="A0A1L9QRE6"/>
<dbReference type="STRING" id="1925591.BI308_12800"/>
<organism evidence="3 4">
    <name type="scientific">Roseofilum reptotaenium AO1-A</name>
    <dbReference type="NCBI Taxonomy" id="1925591"/>
    <lineage>
        <taxon>Bacteria</taxon>
        <taxon>Bacillati</taxon>
        <taxon>Cyanobacteriota</taxon>
        <taxon>Cyanophyceae</taxon>
        <taxon>Desertifilales</taxon>
        <taxon>Desertifilaceae</taxon>
        <taxon>Roseofilum</taxon>
    </lineage>
</organism>
<evidence type="ECO:0000259" key="2">
    <source>
        <dbReference type="PROSITE" id="PS50110"/>
    </source>
</evidence>
<keyword evidence="1" id="KW-0597">Phosphoprotein</keyword>
<dbReference type="InterPro" id="IPR052893">
    <property type="entry name" value="TCS_response_regulator"/>
</dbReference>
<feature type="domain" description="Response regulatory" evidence="2">
    <location>
        <begin position="9"/>
        <end position="134"/>
    </location>
</feature>
<keyword evidence="4" id="KW-1185">Reference proteome</keyword>
<dbReference type="PROSITE" id="PS50110">
    <property type="entry name" value="RESPONSE_REGULATORY"/>
    <property type="match status" value="1"/>
</dbReference>
<gene>
    <name evidence="3" type="ORF">BI308_12800</name>
</gene>
<sequence>MNYSSEPVHILLVEDSPSQAALTMRAFREGSMTYQIHVVETGEQAIAFLYQQEPYQQSPRPQIILLDFKLPTKTGLEVLAEIKADLSLRVIPVIMLSNSENEADILSSYENYANCYLSKPSSFYQFQDLIRRVEDFWLTSVKLPPIPGTIF</sequence>
<dbReference type="InterPro" id="IPR001789">
    <property type="entry name" value="Sig_transdc_resp-reg_receiver"/>
</dbReference>
<dbReference type="Gene3D" id="3.40.50.2300">
    <property type="match status" value="1"/>
</dbReference>
<dbReference type="InterPro" id="IPR011006">
    <property type="entry name" value="CheY-like_superfamily"/>
</dbReference>
<comment type="caution">
    <text evidence="3">The sequence shown here is derived from an EMBL/GenBank/DDBJ whole genome shotgun (WGS) entry which is preliminary data.</text>
</comment>
<feature type="modified residue" description="4-aspartylphosphate" evidence="1">
    <location>
        <position position="67"/>
    </location>
</feature>
<protein>
    <recommendedName>
        <fullName evidence="2">Response regulatory domain-containing protein</fullName>
    </recommendedName>
</protein>
<proteinExistence type="predicted"/>
<evidence type="ECO:0000313" key="3">
    <source>
        <dbReference type="EMBL" id="OJJ25219.1"/>
    </source>
</evidence>
<dbReference type="PANTHER" id="PTHR44520">
    <property type="entry name" value="RESPONSE REGULATOR RCP1-RELATED"/>
    <property type="match status" value="1"/>
</dbReference>
<evidence type="ECO:0000313" key="4">
    <source>
        <dbReference type="Proteomes" id="UP000183940"/>
    </source>
</evidence>
<dbReference type="SUPFAM" id="SSF52172">
    <property type="entry name" value="CheY-like"/>
    <property type="match status" value="1"/>
</dbReference>
<reference evidence="3" key="1">
    <citation type="submission" date="2016-10" db="EMBL/GenBank/DDBJ databases">
        <title>CRISPR-Cas defence system in Roseofilum reptotaenium: evidence of a bacteriophage-cyanobacterium arms race in the coral black band disease.</title>
        <authorList>
            <person name="Buerger P."/>
            <person name="Wood-Charlson E.M."/>
            <person name="Weynberg K.D."/>
            <person name="Willis B."/>
            <person name="Van Oppen M.J."/>
        </authorList>
    </citation>
    <scope>NUCLEOTIDE SEQUENCE [LARGE SCALE GENOMIC DNA]</scope>
    <source>
        <strain evidence="3">AO1-A</strain>
    </source>
</reference>
<dbReference type="CDD" id="cd17557">
    <property type="entry name" value="REC_Rcp-like"/>
    <property type="match status" value="1"/>
</dbReference>
<name>A0A1L9QRE6_9CYAN</name>
<accession>A0A1L9QRE6</accession>
<evidence type="ECO:0000256" key="1">
    <source>
        <dbReference type="PROSITE-ProRule" id="PRU00169"/>
    </source>
</evidence>
<dbReference type="PANTHER" id="PTHR44520:SF2">
    <property type="entry name" value="RESPONSE REGULATOR RCP1"/>
    <property type="match status" value="1"/>
</dbReference>
<dbReference type="Pfam" id="PF00072">
    <property type="entry name" value="Response_reg"/>
    <property type="match status" value="1"/>
</dbReference>
<dbReference type="SMART" id="SM00448">
    <property type="entry name" value="REC"/>
    <property type="match status" value="1"/>
</dbReference>
<dbReference type="EMBL" id="MLAW01000020">
    <property type="protein sequence ID" value="OJJ25219.1"/>
    <property type="molecule type" value="Genomic_DNA"/>
</dbReference>
<dbReference type="GO" id="GO:0000160">
    <property type="term" value="P:phosphorelay signal transduction system"/>
    <property type="evidence" value="ECO:0007669"/>
    <property type="project" value="InterPro"/>
</dbReference>
<dbReference type="Proteomes" id="UP000183940">
    <property type="component" value="Unassembled WGS sequence"/>
</dbReference>